<organism evidence="1 2">
    <name type="scientific">Agrobacterium salinitolerans</name>
    <dbReference type="NCBI Taxonomy" id="1183413"/>
    <lineage>
        <taxon>Bacteria</taxon>
        <taxon>Pseudomonadati</taxon>
        <taxon>Pseudomonadota</taxon>
        <taxon>Alphaproteobacteria</taxon>
        <taxon>Hyphomicrobiales</taxon>
        <taxon>Rhizobiaceae</taxon>
        <taxon>Rhizobium/Agrobacterium group</taxon>
        <taxon>Agrobacterium</taxon>
    </lineage>
</organism>
<dbReference type="AlphaFoldDB" id="A0A9X3KMD4"/>
<accession>A0A9X3KMD4</accession>
<comment type="caution">
    <text evidence="1">The sequence shown here is derived from an EMBL/GenBank/DDBJ whole genome shotgun (WGS) entry which is preliminary data.</text>
</comment>
<dbReference type="GeneID" id="79864790"/>
<gene>
    <name evidence="1" type="ORF">O9X88_07925</name>
</gene>
<protein>
    <submittedName>
        <fullName evidence="1">Uncharacterized protein</fullName>
    </submittedName>
</protein>
<evidence type="ECO:0000313" key="1">
    <source>
        <dbReference type="EMBL" id="MCZ7937473.1"/>
    </source>
</evidence>
<name>A0A9X3KMD4_9HYPH</name>
<dbReference type="Proteomes" id="UP001151018">
    <property type="component" value="Unassembled WGS sequence"/>
</dbReference>
<sequence>MHPEKYLDADQLGGFVFCGKDNLDPALFTNFVARKQWNTAIVNGCKIAFPGTAFKADGANSMECHGAIDINEITEESGARVARLEGWVIPVDGDKKIRERVYIQLPGSNGQPLYVEALRTPRDEINSQLKMPPENLSGFSALVPLQQEQDTKDVVIIRSRGDVKNICRLTH</sequence>
<evidence type="ECO:0000313" key="2">
    <source>
        <dbReference type="Proteomes" id="UP001151018"/>
    </source>
</evidence>
<dbReference type="EMBL" id="JAPZLR010000004">
    <property type="protein sequence ID" value="MCZ7937473.1"/>
    <property type="molecule type" value="Genomic_DNA"/>
</dbReference>
<reference evidence="1" key="1">
    <citation type="submission" date="2022-12" db="EMBL/GenBank/DDBJ databases">
        <title>Draft genome sequences of 22 rhizogenic Agrobacterium biovar 1 strains, the causative agent of hairy root disease.</title>
        <authorList>
            <person name="Kim N."/>
            <person name="Vargas P."/>
            <person name="Rediers H."/>
        </authorList>
    </citation>
    <scope>NUCLEOTIDE SEQUENCE</scope>
    <source>
        <strain evidence="1">ST15.13.006</strain>
    </source>
</reference>
<dbReference type="RefSeq" id="WP_269833827.1">
    <property type="nucleotide sequence ID" value="NZ_JAPZLN010000005.1"/>
</dbReference>
<proteinExistence type="predicted"/>